<gene>
    <name evidence="1" type="ORF">Ddye_031889</name>
</gene>
<dbReference type="Proteomes" id="UP001280121">
    <property type="component" value="Unassembled WGS sequence"/>
</dbReference>
<evidence type="ECO:0000313" key="1">
    <source>
        <dbReference type="EMBL" id="KAK2637097.1"/>
    </source>
</evidence>
<proteinExistence type="predicted"/>
<dbReference type="EMBL" id="JANJYI010000009">
    <property type="protein sequence ID" value="KAK2637097.1"/>
    <property type="molecule type" value="Genomic_DNA"/>
</dbReference>
<evidence type="ECO:0000313" key="2">
    <source>
        <dbReference type="Proteomes" id="UP001280121"/>
    </source>
</evidence>
<keyword evidence="2" id="KW-1185">Reference proteome</keyword>
<reference evidence="1" key="1">
    <citation type="journal article" date="2023" name="Plant J.">
        <title>Genome sequences and population genomics provide insights into the demographic history, inbreeding, and mutation load of two 'living fossil' tree species of Dipteronia.</title>
        <authorList>
            <person name="Feng Y."/>
            <person name="Comes H.P."/>
            <person name="Chen J."/>
            <person name="Zhu S."/>
            <person name="Lu R."/>
            <person name="Zhang X."/>
            <person name="Li P."/>
            <person name="Qiu J."/>
            <person name="Olsen K.M."/>
            <person name="Qiu Y."/>
        </authorList>
    </citation>
    <scope>NUCLEOTIDE SEQUENCE</scope>
    <source>
        <strain evidence="1">KIB01</strain>
    </source>
</reference>
<sequence length="70" mass="8634">MMEMLFLTAIYASPMTLCVPPLKNLNTIVERMDELMRLWRENTFLRRYLRFFWTAFSNFLFRNFIIPAQY</sequence>
<name>A0AAD9WNW4_9ROSI</name>
<dbReference type="AlphaFoldDB" id="A0AAD9WNW4"/>
<protein>
    <submittedName>
        <fullName evidence="1">Uncharacterized protein</fullName>
    </submittedName>
</protein>
<accession>A0AAD9WNW4</accession>
<comment type="caution">
    <text evidence="1">The sequence shown here is derived from an EMBL/GenBank/DDBJ whole genome shotgun (WGS) entry which is preliminary data.</text>
</comment>
<organism evidence="1 2">
    <name type="scientific">Dipteronia dyeriana</name>
    <dbReference type="NCBI Taxonomy" id="168575"/>
    <lineage>
        <taxon>Eukaryota</taxon>
        <taxon>Viridiplantae</taxon>
        <taxon>Streptophyta</taxon>
        <taxon>Embryophyta</taxon>
        <taxon>Tracheophyta</taxon>
        <taxon>Spermatophyta</taxon>
        <taxon>Magnoliopsida</taxon>
        <taxon>eudicotyledons</taxon>
        <taxon>Gunneridae</taxon>
        <taxon>Pentapetalae</taxon>
        <taxon>rosids</taxon>
        <taxon>malvids</taxon>
        <taxon>Sapindales</taxon>
        <taxon>Sapindaceae</taxon>
        <taxon>Hippocastanoideae</taxon>
        <taxon>Acereae</taxon>
        <taxon>Dipteronia</taxon>
    </lineage>
</organism>